<evidence type="ECO:0000256" key="7">
    <source>
        <dbReference type="ARBA" id="ARBA00022801"/>
    </source>
</evidence>
<dbReference type="Gene3D" id="3.30.70.270">
    <property type="match status" value="2"/>
</dbReference>
<keyword evidence="8" id="KW-0695">RNA-directed DNA polymerase</keyword>
<dbReference type="OMA" id="HYSTICT"/>
<accession>A0A3B5PYP8</accession>
<dbReference type="CDD" id="cd01647">
    <property type="entry name" value="RT_LTR"/>
    <property type="match status" value="1"/>
</dbReference>
<dbReference type="Pfam" id="PF00078">
    <property type="entry name" value="RVT_1"/>
    <property type="match status" value="1"/>
</dbReference>
<dbReference type="GO" id="GO:0003676">
    <property type="term" value="F:nucleic acid binding"/>
    <property type="evidence" value="ECO:0007669"/>
    <property type="project" value="InterPro"/>
</dbReference>
<keyword evidence="14" id="KW-1185">Reference proteome</keyword>
<feature type="domain" description="Integrase catalytic" evidence="12">
    <location>
        <begin position="841"/>
        <end position="1024"/>
    </location>
</feature>
<feature type="region of interest" description="Disordered" evidence="9">
    <location>
        <begin position="980"/>
        <end position="1013"/>
    </location>
</feature>
<dbReference type="InterPro" id="IPR012337">
    <property type="entry name" value="RNaseH-like_sf"/>
</dbReference>
<dbReference type="PROSITE" id="PS50879">
    <property type="entry name" value="RNASE_H_1"/>
    <property type="match status" value="1"/>
</dbReference>
<reference evidence="14" key="2">
    <citation type="journal article" date="2013" name="Nat. Genet.">
        <title>The genome of the platyfish, Xiphophorus maculatus, provides insights into evolutionary adaptation and several complex traits.</title>
        <authorList>
            <person name="Schartl M."/>
            <person name="Walter R.B."/>
            <person name="Shen Y."/>
            <person name="Garcia T."/>
            <person name="Catchen J."/>
            <person name="Amores A."/>
            <person name="Braasch I."/>
            <person name="Chalopin D."/>
            <person name="Volff J.N."/>
            <person name="Lesch K.P."/>
            <person name="Bisazza A."/>
            <person name="Minx P."/>
            <person name="Hillier L."/>
            <person name="Wilson R.K."/>
            <person name="Fuerstenberg S."/>
            <person name="Boore J."/>
            <person name="Searle S."/>
            <person name="Postlethwait J.H."/>
            <person name="Warren W.C."/>
        </authorList>
    </citation>
    <scope>NUCLEOTIDE SEQUENCE [LARGE SCALE GENOMIC DNA]</scope>
    <source>
        <strain evidence="14">JP 163 A</strain>
    </source>
</reference>
<dbReference type="Pfam" id="PF00075">
    <property type="entry name" value="RNase_H"/>
    <property type="match status" value="1"/>
</dbReference>
<name>A0A3B5PYP8_XIPMA</name>
<dbReference type="InterPro" id="IPR050951">
    <property type="entry name" value="Retrovirus_Pol_polyprotein"/>
</dbReference>
<dbReference type="AlphaFoldDB" id="A0A3B5PYP8"/>
<reference evidence="13" key="3">
    <citation type="submission" date="2025-08" db="UniProtKB">
        <authorList>
            <consortium name="Ensembl"/>
        </authorList>
    </citation>
    <scope>IDENTIFICATION</scope>
    <source>
        <strain evidence="13">JP 163 A</strain>
    </source>
</reference>
<dbReference type="InterPro" id="IPR002156">
    <property type="entry name" value="RNaseH_domain"/>
</dbReference>
<evidence type="ECO:0000256" key="9">
    <source>
        <dbReference type="SAM" id="MobiDB-lite"/>
    </source>
</evidence>
<dbReference type="PANTHER" id="PTHR37984:SF5">
    <property type="entry name" value="PROTEIN NYNRIN-LIKE"/>
    <property type="match status" value="1"/>
</dbReference>
<evidence type="ECO:0000256" key="5">
    <source>
        <dbReference type="ARBA" id="ARBA00022722"/>
    </source>
</evidence>
<keyword evidence="3" id="KW-0808">Transferase</keyword>
<dbReference type="FunFam" id="3.30.70.270:FF:000003">
    <property type="entry name" value="Transposon Ty3-G Gag-Pol polyprotein"/>
    <property type="match status" value="1"/>
</dbReference>
<dbReference type="PROSITE" id="PS50878">
    <property type="entry name" value="RT_POL"/>
    <property type="match status" value="1"/>
</dbReference>
<feature type="compositionally biased region" description="Basic and acidic residues" evidence="9">
    <location>
        <begin position="1002"/>
        <end position="1013"/>
    </location>
</feature>
<evidence type="ECO:0000256" key="2">
    <source>
        <dbReference type="ARBA" id="ARBA00012180"/>
    </source>
</evidence>
<evidence type="ECO:0000313" key="14">
    <source>
        <dbReference type="Proteomes" id="UP000002852"/>
    </source>
</evidence>
<evidence type="ECO:0000259" key="11">
    <source>
        <dbReference type="PROSITE" id="PS50879"/>
    </source>
</evidence>
<dbReference type="InParanoid" id="A0A3B5PYP8"/>
<evidence type="ECO:0000256" key="1">
    <source>
        <dbReference type="ARBA" id="ARBA00010879"/>
    </source>
</evidence>
<dbReference type="EC" id="3.1.26.4" evidence="2"/>
<feature type="domain" description="Reverse transcriptase" evidence="10">
    <location>
        <begin position="207"/>
        <end position="386"/>
    </location>
</feature>
<feature type="region of interest" description="Disordered" evidence="9">
    <location>
        <begin position="590"/>
        <end position="624"/>
    </location>
</feature>
<dbReference type="InterPro" id="IPR043502">
    <property type="entry name" value="DNA/RNA_pol_sf"/>
</dbReference>
<sequence>MASRSRVVLENAYWEGDEIYAKVEGVPYLVDTGAEVSMTRKDLKTAGHLKVQFANGKIEEMPYGTWKGVVWVKGPYNLLTVKDLDELSKKKGTHRRLERRLTSLKARLVKVGPTQAGSEKQDWYKPVDIPTVTEQKLEESDFSPAGKEKLRKIIATAQVARFKNDCGDLGPKFVHHIEGGVHPPVRQYPLNPGAVEEMDKIVKELGALEIIREELNPITNSPIQAVKKPESAGGGWRPVINFKALNRRTIANRASLINPQGALKTLRVKKFKSCIDLANGFFSLRLARQSQGKTAFTHKGKSYVWQRLPQGYKNSPNVFQSAVMEVLGDVGATVYIDDVFIADDTEEEHLERLRKVIENLTKAGLKLNLKKCQFGQFQVNYLGFQVTSDLGLSDGYREKLTNIQPPQSENDLQKILGLCNYVRDHVPNYQKYAKPLYHCLRKSEGDEKDGKRPWVWTAANQQNLEELRRAIQAAVRLEPRSLSERLVAEISCENDDAMIKVSNENGGLVTLWSYTLTSVEKKYPQEEKELAVLARYWGVLKDLAQGQPVKVITQSQVHKYLRKGTVESTKATNTRWGRWEDILLDPELEIGPAQPTSKKKPQETLEKPGQPEWTIYTDGSRKGSDQSAYWGFILKQDGKEKCRQKGKAPGSAQAGEVTAVLEGLLELVKRKIKSARLVTDSYYCAQALREDLAIWEENGFETAKGKPVAHKDLWKKIAELKLQLEIDVEHQRAHTHEGAHWRGNDEVDCYVQQRKIVFVGTEKWDRTPKGREVPEEYVVEVVRSVHEALGHAGVRPTRKELEEQDLWIPVKQVQRVLRDCEVCGQYNAGRRGQRMDGLSIKSTVPWGSVCMDVAGPMGITGRRGEKYLLVLVDSMSGFVTTKAARKANGNSVVGMLEQVCSALGIPKELRTDNGTHFRNAQVDQWCQKYGVMRVYSPPYTPQANGVVERAIGLVKSWIAKNANTNSWSTQAVEIGQALNDRSRAERPAPAMELNQRPFTTKEVGRGSSDKKEKLTPRVPFREGQRVWVKAREQPVHAAVKPKFETTDIVKKVLDRNTVLLERKGIQGVEQLKPVPD</sequence>
<evidence type="ECO:0000259" key="10">
    <source>
        <dbReference type="PROSITE" id="PS50878"/>
    </source>
</evidence>
<reference evidence="14" key="1">
    <citation type="submission" date="2012-01" db="EMBL/GenBank/DDBJ databases">
        <authorList>
            <person name="Walter R."/>
            <person name="Schartl M."/>
            <person name="Warren W."/>
        </authorList>
    </citation>
    <scope>NUCLEOTIDE SEQUENCE [LARGE SCALE GENOMIC DNA]</scope>
    <source>
        <strain evidence="14">JP 163 A</strain>
    </source>
</reference>
<dbReference type="PANTHER" id="PTHR37984">
    <property type="entry name" value="PROTEIN CBG26694"/>
    <property type="match status" value="1"/>
</dbReference>
<dbReference type="InterPro" id="IPR041373">
    <property type="entry name" value="RT_RNaseH"/>
</dbReference>
<protein>
    <recommendedName>
        <fullName evidence="2">ribonuclease H</fullName>
        <ecNumber evidence="2">3.1.26.4</ecNumber>
    </recommendedName>
</protein>
<evidence type="ECO:0000256" key="4">
    <source>
        <dbReference type="ARBA" id="ARBA00022695"/>
    </source>
</evidence>
<dbReference type="InterPro" id="IPR000477">
    <property type="entry name" value="RT_dom"/>
</dbReference>
<reference evidence="13" key="4">
    <citation type="submission" date="2025-09" db="UniProtKB">
        <authorList>
            <consortium name="Ensembl"/>
        </authorList>
    </citation>
    <scope>IDENTIFICATION</scope>
    <source>
        <strain evidence="13">JP 163 A</strain>
    </source>
</reference>
<comment type="similarity">
    <text evidence="1">Belongs to the beta type-B retroviral polymerase family. HERV class-II K(HML-2) pol subfamily.</text>
</comment>
<keyword evidence="7" id="KW-0378">Hydrolase</keyword>
<dbReference type="Gene3D" id="3.10.10.10">
    <property type="entry name" value="HIV Type 1 Reverse Transcriptase, subunit A, domain 1"/>
    <property type="match status" value="1"/>
</dbReference>
<dbReference type="Pfam" id="PF00665">
    <property type="entry name" value="rve"/>
    <property type="match status" value="1"/>
</dbReference>
<dbReference type="Gene3D" id="3.30.420.10">
    <property type="entry name" value="Ribonuclease H-like superfamily/Ribonuclease H"/>
    <property type="match status" value="2"/>
</dbReference>
<evidence type="ECO:0000256" key="6">
    <source>
        <dbReference type="ARBA" id="ARBA00022759"/>
    </source>
</evidence>
<evidence type="ECO:0000259" key="12">
    <source>
        <dbReference type="PROSITE" id="PS50994"/>
    </source>
</evidence>
<dbReference type="InterPro" id="IPR001584">
    <property type="entry name" value="Integrase_cat-core"/>
</dbReference>
<evidence type="ECO:0000313" key="13">
    <source>
        <dbReference type="Ensembl" id="ENSXMAP00000023697.1"/>
    </source>
</evidence>
<dbReference type="GO" id="GO:0015074">
    <property type="term" value="P:DNA integration"/>
    <property type="evidence" value="ECO:0007669"/>
    <property type="project" value="InterPro"/>
</dbReference>
<dbReference type="Ensembl" id="ENSXMAT00000034613.1">
    <property type="protein sequence ID" value="ENSXMAP00000023697.1"/>
    <property type="gene ID" value="ENSXMAG00000022621.1"/>
</dbReference>
<dbReference type="GO" id="GO:0004523">
    <property type="term" value="F:RNA-DNA hybrid ribonuclease activity"/>
    <property type="evidence" value="ECO:0007669"/>
    <property type="project" value="UniProtKB-EC"/>
</dbReference>
<evidence type="ECO:0000256" key="3">
    <source>
        <dbReference type="ARBA" id="ARBA00022679"/>
    </source>
</evidence>
<dbReference type="GeneTree" id="ENSGT00940000165350"/>
<evidence type="ECO:0000256" key="8">
    <source>
        <dbReference type="ARBA" id="ARBA00022918"/>
    </source>
</evidence>
<dbReference type="InterPro" id="IPR036397">
    <property type="entry name" value="RNaseH_sf"/>
</dbReference>
<dbReference type="SUPFAM" id="SSF53098">
    <property type="entry name" value="Ribonuclease H-like"/>
    <property type="match status" value="2"/>
</dbReference>
<proteinExistence type="inferred from homology"/>
<organism evidence="13 14">
    <name type="scientific">Xiphophorus maculatus</name>
    <name type="common">Southern platyfish</name>
    <name type="synonym">Platypoecilus maculatus</name>
    <dbReference type="NCBI Taxonomy" id="8083"/>
    <lineage>
        <taxon>Eukaryota</taxon>
        <taxon>Metazoa</taxon>
        <taxon>Chordata</taxon>
        <taxon>Craniata</taxon>
        <taxon>Vertebrata</taxon>
        <taxon>Euteleostomi</taxon>
        <taxon>Actinopterygii</taxon>
        <taxon>Neopterygii</taxon>
        <taxon>Teleostei</taxon>
        <taxon>Neoteleostei</taxon>
        <taxon>Acanthomorphata</taxon>
        <taxon>Ovalentaria</taxon>
        <taxon>Atherinomorphae</taxon>
        <taxon>Cyprinodontiformes</taxon>
        <taxon>Poeciliidae</taxon>
        <taxon>Poeciliinae</taxon>
        <taxon>Xiphophorus</taxon>
    </lineage>
</organism>
<dbReference type="Pfam" id="PF17917">
    <property type="entry name" value="RT_RNaseH"/>
    <property type="match status" value="1"/>
</dbReference>
<keyword evidence="4" id="KW-0548">Nucleotidyltransferase</keyword>
<keyword evidence="6" id="KW-0255">Endonuclease</keyword>
<feature type="domain" description="RNase H type-1" evidence="11">
    <location>
        <begin position="609"/>
        <end position="756"/>
    </location>
</feature>
<dbReference type="Proteomes" id="UP000002852">
    <property type="component" value="Unassembled WGS sequence"/>
</dbReference>
<dbReference type="SUPFAM" id="SSF56672">
    <property type="entry name" value="DNA/RNA polymerases"/>
    <property type="match status" value="1"/>
</dbReference>
<dbReference type="InterPro" id="IPR043128">
    <property type="entry name" value="Rev_trsase/Diguanyl_cyclase"/>
</dbReference>
<dbReference type="GO" id="GO:0003964">
    <property type="term" value="F:RNA-directed DNA polymerase activity"/>
    <property type="evidence" value="ECO:0007669"/>
    <property type="project" value="UniProtKB-KW"/>
</dbReference>
<keyword evidence="5" id="KW-0540">Nuclease</keyword>
<dbReference type="PROSITE" id="PS50994">
    <property type="entry name" value="INTEGRASE"/>
    <property type="match status" value="1"/>
</dbReference>